<reference evidence="1" key="2">
    <citation type="journal article" date="2015" name="Data Brief">
        <title>Shoot transcriptome of the giant reed, Arundo donax.</title>
        <authorList>
            <person name="Barrero R.A."/>
            <person name="Guerrero F.D."/>
            <person name="Moolhuijzen P."/>
            <person name="Goolsby J.A."/>
            <person name="Tidwell J."/>
            <person name="Bellgard S.E."/>
            <person name="Bellgard M.I."/>
        </authorList>
    </citation>
    <scope>NUCLEOTIDE SEQUENCE</scope>
    <source>
        <tissue evidence="1">Shoot tissue taken approximately 20 cm above the soil surface</tissue>
    </source>
</reference>
<evidence type="ECO:0000313" key="1">
    <source>
        <dbReference type="EMBL" id="JAD98493.1"/>
    </source>
</evidence>
<organism evidence="1">
    <name type="scientific">Arundo donax</name>
    <name type="common">Giant reed</name>
    <name type="synonym">Donax arundinaceus</name>
    <dbReference type="NCBI Taxonomy" id="35708"/>
    <lineage>
        <taxon>Eukaryota</taxon>
        <taxon>Viridiplantae</taxon>
        <taxon>Streptophyta</taxon>
        <taxon>Embryophyta</taxon>
        <taxon>Tracheophyta</taxon>
        <taxon>Spermatophyta</taxon>
        <taxon>Magnoliopsida</taxon>
        <taxon>Liliopsida</taxon>
        <taxon>Poales</taxon>
        <taxon>Poaceae</taxon>
        <taxon>PACMAD clade</taxon>
        <taxon>Arundinoideae</taxon>
        <taxon>Arundineae</taxon>
        <taxon>Arundo</taxon>
    </lineage>
</organism>
<proteinExistence type="predicted"/>
<reference evidence="1" key="1">
    <citation type="submission" date="2014-09" db="EMBL/GenBank/DDBJ databases">
        <authorList>
            <person name="Magalhaes I.L.F."/>
            <person name="Oliveira U."/>
            <person name="Santos F.R."/>
            <person name="Vidigal T.H.D.A."/>
            <person name="Brescovit A.D."/>
            <person name="Santos A.J."/>
        </authorList>
    </citation>
    <scope>NUCLEOTIDE SEQUENCE</scope>
    <source>
        <tissue evidence="1">Shoot tissue taken approximately 20 cm above the soil surface</tissue>
    </source>
</reference>
<protein>
    <submittedName>
        <fullName evidence="1">Uncharacterized protein</fullName>
    </submittedName>
</protein>
<dbReference type="AlphaFoldDB" id="A0A0A9EHJ7"/>
<accession>A0A0A9EHJ7</accession>
<sequence length="41" mass="4748">MVSERARRNDLGSLPFQILNLLISYPASYLARLLNFNQYCS</sequence>
<name>A0A0A9EHJ7_ARUDO</name>
<dbReference type="EMBL" id="GBRH01199402">
    <property type="protein sequence ID" value="JAD98493.1"/>
    <property type="molecule type" value="Transcribed_RNA"/>
</dbReference>